<dbReference type="InterPro" id="IPR025638">
    <property type="entry name" value="DUF4336"/>
</dbReference>
<gene>
    <name evidence="1" type="ORF">MiAbW_03519</name>
</gene>
<name>A0A5J4FD55_MICAE</name>
<dbReference type="AlphaFoldDB" id="A0A5J4FD55"/>
<dbReference type="PANTHER" id="PTHR33835">
    <property type="entry name" value="YALI0C07656P"/>
    <property type="match status" value="1"/>
</dbReference>
<organism evidence="1 2">
    <name type="scientific">Microcystis aeruginosa NIES-4325</name>
    <dbReference type="NCBI Taxonomy" id="2569534"/>
    <lineage>
        <taxon>Bacteria</taxon>
        <taxon>Bacillati</taxon>
        <taxon>Cyanobacteriota</taxon>
        <taxon>Cyanophyceae</taxon>
        <taxon>Oscillatoriophycideae</taxon>
        <taxon>Chroococcales</taxon>
        <taxon>Microcystaceae</taxon>
        <taxon>Microcystis</taxon>
    </lineage>
</organism>
<dbReference type="EMBL" id="BJKP01000060">
    <property type="protein sequence ID" value="GEA28937.1"/>
    <property type="molecule type" value="Genomic_DNA"/>
</dbReference>
<evidence type="ECO:0000313" key="1">
    <source>
        <dbReference type="EMBL" id="GEA28937.1"/>
    </source>
</evidence>
<dbReference type="Pfam" id="PF14234">
    <property type="entry name" value="DUF4336"/>
    <property type="match status" value="1"/>
</dbReference>
<evidence type="ECO:0000313" key="2">
    <source>
        <dbReference type="Proteomes" id="UP000376575"/>
    </source>
</evidence>
<accession>A0A5J4FD55</accession>
<evidence type="ECO:0008006" key="3">
    <source>
        <dbReference type="Google" id="ProtNLM"/>
    </source>
</evidence>
<proteinExistence type="predicted"/>
<protein>
    <recommendedName>
        <fullName evidence="3">DUF4336 domain-containing protein</fullName>
    </recommendedName>
</protein>
<dbReference type="PANTHER" id="PTHR33835:SF2">
    <property type="entry name" value="LYSINE-TRNA LIGASE"/>
    <property type="match status" value="1"/>
</dbReference>
<comment type="caution">
    <text evidence="1">The sequence shown here is derived from an EMBL/GenBank/DDBJ whole genome shotgun (WGS) entry which is preliminary data.</text>
</comment>
<reference evidence="1 2" key="1">
    <citation type="journal article" date="2019" name="FEMS Microbiol. Lett.">
        <title>A novel salt-tolerant genotype illuminates the sucrose gene evolution in freshwater bloom-forming cyanobacterium Microcystis aeruginosa.</title>
        <authorList>
            <person name="Tanabe Y."/>
            <person name="Yamaguchi H."/>
            <person name="Sano T."/>
            <person name="Kawachi M."/>
        </authorList>
    </citation>
    <scope>NUCLEOTIDE SEQUENCE [LARGE SCALE GENOMIC DNA]</scope>
    <source>
        <strain evidence="1 2">NIES-4325</strain>
    </source>
</reference>
<dbReference type="Proteomes" id="UP000376575">
    <property type="component" value="Unassembled WGS sequence"/>
</dbReference>
<sequence>MLHLDRDFQPYNQTMTKAAITPQDLSWPFWPIVPLYPYGQRRTIRQEVVKDTLWTFEQLQGIFYVVVPIRMTVIKLASGGLFVYAPVAPTPECIRLMRELESEHGEVKYIILPTISGIEHKVFVGPFARYFPNAIVYVAPNQWSFPLNLPLSWLGLPAKRTEILPADSATTPLGKDFSYEILPAIDLNVGYFSEVSFFHHYSQTLLLTDGIISIPENPPAILELDPYPLLFHAKNTAKDLVEDTPENRRRGWQRICLFALYFQPPVLAVPNWIKVFRDAFNAKERSKKAYFGLFPFQWGDDWQKTFLNLRREGRLIVAPILQTLILNRTTEEVSQWVDRIAQWPIKQVIPCHFASPIQADSQEFQQAFSFLSKDSYLPKDDLECLESIDSFLVRWRLTPPPDKKL</sequence>